<dbReference type="PANTHER" id="PTHR11995:SF14">
    <property type="entry name" value="NADH DEHYDROGENASE [UBIQUINONE] IRON-SULFUR PROTEIN 7, MITOCHONDRIAL"/>
    <property type="match status" value="1"/>
</dbReference>
<keyword evidence="2" id="KW-0411">Iron-sulfur</keyword>
<dbReference type="GO" id="GO:0046872">
    <property type="term" value="F:metal ion binding"/>
    <property type="evidence" value="ECO:0007669"/>
    <property type="project" value="UniProtKB-KW"/>
</dbReference>
<comment type="caution">
    <text evidence="4">The sequence shown here is derived from an EMBL/GenBank/DDBJ whole genome shotgun (WGS) entry which is preliminary data.</text>
</comment>
<keyword evidence="2" id="KW-0520">NAD</keyword>
<reference evidence="4 5" key="1">
    <citation type="journal article" date="2018" name="Syst. Appl. Microbiol.">
        <title>A new symbiotic nanoarchaeote (Candidatus Nanoclepta minutus) and its host (Zestosphaera tikiterensis gen. nov., sp. nov.) from a New Zealand hot spring.</title>
        <authorList>
            <person name="St John E."/>
            <person name="Liu Y."/>
            <person name="Podar M."/>
            <person name="Stott M.B."/>
            <person name="Meneghin J."/>
            <person name="Chen Z."/>
            <person name="Lagutin K."/>
            <person name="Mitchell K."/>
            <person name="Reysenbach A.L."/>
        </authorList>
    </citation>
    <scope>NUCLEOTIDE SEQUENCE [LARGE SCALE GENOMIC DNA]</scope>
    <source>
        <strain evidence="4">NZ3</strain>
    </source>
</reference>
<feature type="domain" description="NADH:ubiquinone oxidoreductase-like 20kDa subunit" evidence="3">
    <location>
        <begin position="34"/>
        <end position="145"/>
    </location>
</feature>
<protein>
    <submittedName>
        <fullName evidence="4">NADH-quinone oxidoreductase subunit B</fullName>
    </submittedName>
</protein>
<dbReference type="Pfam" id="PF01058">
    <property type="entry name" value="Oxidored_q6"/>
    <property type="match status" value="1"/>
</dbReference>
<evidence type="ECO:0000256" key="1">
    <source>
        <dbReference type="ARBA" id="ARBA00009173"/>
    </source>
</evidence>
<dbReference type="Proteomes" id="UP000244093">
    <property type="component" value="Unassembled WGS sequence"/>
</dbReference>
<evidence type="ECO:0000259" key="3">
    <source>
        <dbReference type="Pfam" id="PF01058"/>
    </source>
</evidence>
<accession>A0A2R7Y3P5</accession>
<keyword evidence="2" id="KW-0004">4Fe-4S</keyword>
<dbReference type="SUPFAM" id="SSF56770">
    <property type="entry name" value="HydA/Nqo6-like"/>
    <property type="match status" value="1"/>
</dbReference>
<dbReference type="PANTHER" id="PTHR11995">
    <property type="entry name" value="NADH DEHYDROGENASE"/>
    <property type="match status" value="1"/>
</dbReference>
<gene>
    <name evidence="4" type="ORF">B7O98_05800</name>
</gene>
<dbReference type="NCBIfam" id="TIGR01957">
    <property type="entry name" value="nuoB_fam"/>
    <property type="match status" value="1"/>
</dbReference>
<dbReference type="GO" id="GO:0051539">
    <property type="term" value="F:4 iron, 4 sulfur cluster binding"/>
    <property type="evidence" value="ECO:0007669"/>
    <property type="project" value="UniProtKB-KW"/>
</dbReference>
<dbReference type="InterPro" id="IPR006137">
    <property type="entry name" value="NADH_UbQ_OxRdtase-like_20kDa"/>
</dbReference>
<keyword evidence="2" id="KW-0408">Iron</keyword>
<evidence type="ECO:0000313" key="5">
    <source>
        <dbReference type="Proteomes" id="UP000244093"/>
    </source>
</evidence>
<keyword evidence="2" id="KW-0479">Metal-binding</keyword>
<dbReference type="NCBIfam" id="NF005012">
    <property type="entry name" value="PRK06411.1"/>
    <property type="match status" value="1"/>
</dbReference>
<dbReference type="AlphaFoldDB" id="A0A2R7Y3P5"/>
<name>A0A2R7Y3P5_9CREN</name>
<evidence type="ECO:0000256" key="2">
    <source>
        <dbReference type="RuleBase" id="RU004464"/>
    </source>
</evidence>
<dbReference type="GO" id="GO:0008137">
    <property type="term" value="F:NADH dehydrogenase (ubiquinone) activity"/>
    <property type="evidence" value="ECO:0007669"/>
    <property type="project" value="InterPro"/>
</dbReference>
<evidence type="ECO:0000313" key="4">
    <source>
        <dbReference type="EMBL" id="PUA32185.1"/>
    </source>
</evidence>
<dbReference type="GO" id="GO:0009060">
    <property type="term" value="P:aerobic respiration"/>
    <property type="evidence" value="ECO:0007669"/>
    <property type="project" value="TreeGrafter"/>
</dbReference>
<sequence>MNEEVTPRETVEARKKFRLSDWFRSKSLWMIHYCSACGAVELPPVFNSPLDLERYGVMPAPSPRQSDVLVIMGYVNKKTLKVLLRMYEQMPEPKYVLVGCNCPATGGLYWDSYATIKRIDEYLPVDLWVPGCMPRDDDWLKGFIELARLIREGKVPQTPRPLERKPGELEELLIKDLEEREKRMLKERG</sequence>
<dbReference type="GO" id="GO:0045271">
    <property type="term" value="C:respiratory chain complex I"/>
    <property type="evidence" value="ECO:0007669"/>
    <property type="project" value="TreeGrafter"/>
</dbReference>
<organism evidence="4 5">
    <name type="scientific">Zestosphaera tikiterensis</name>
    <dbReference type="NCBI Taxonomy" id="1973259"/>
    <lineage>
        <taxon>Archaea</taxon>
        <taxon>Thermoproteota</taxon>
        <taxon>Thermoprotei</taxon>
        <taxon>Desulfurococcales</taxon>
        <taxon>Desulfurococcaceae</taxon>
        <taxon>Zestosphaera</taxon>
    </lineage>
</organism>
<dbReference type="Gene3D" id="3.40.50.12280">
    <property type="match status" value="1"/>
</dbReference>
<dbReference type="GO" id="GO:0015990">
    <property type="term" value="P:electron transport coupled proton transport"/>
    <property type="evidence" value="ECO:0007669"/>
    <property type="project" value="TreeGrafter"/>
</dbReference>
<comment type="similarity">
    <text evidence="1 2">Belongs to the complex I 20 kDa subunit family.</text>
</comment>
<proteinExistence type="inferred from homology"/>
<dbReference type="EMBL" id="NBVN01000004">
    <property type="protein sequence ID" value="PUA32185.1"/>
    <property type="molecule type" value="Genomic_DNA"/>
</dbReference>
<dbReference type="GO" id="GO:0048038">
    <property type="term" value="F:quinone binding"/>
    <property type="evidence" value="ECO:0007669"/>
    <property type="project" value="InterPro"/>
</dbReference>
<dbReference type="InterPro" id="IPR006138">
    <property type="entry name" value="NADH_UQ_OxRdtase_20Kd_su"/>
</dbReference>